<sequence>MSSHSHTHRPGQAAIVLWERLTGKPVESLSFGSDIDGFSLYYANKAITEAMKTGDEAIVTLLIRSQAPLYAKAATFPSVNTEAAQNAFQQCWRR</sequence>
<evidence type="ECO:0000313" key="1">
    <source>
        <dbReference type="EMBL" id="SBW84628.1"/>
    </source>
</evidence>
<protein>
    <submittedName>
        <fullName evidence="1">Uncharacterized protein</fullName>
    </submittedName>
</protein>
<evidence type="ECO:0000313" key="2">
    <source>
        <dbReference type="Proteomes" id="UP000245431"/>
    </source>
</evidence>
<dbReference type="Proteomes" id="UP000245431">
    <property type="component" value="Chromosome PVE_r2"/>
</dbReference>
<dbReference type="EMBL" id="LT599584">
    <property type="protein sequence ID" value="SBW84628.1"/>
    <property type="molecule type" value="Genomic_DNA"/>
</dbReference>
<reference evidence="2" key="1">
    <citation type="submission" date="2016-07" db="EMBL/GenBank/DDBJ databases">
        <authorList>
            <person name="Florea S."/>
            <person name="Webb J.S."/>
            <person name="Jaromczyk J."/>
            <person name="Schardl C.L."/>
        </authorList>
    </citation>
    <scope>NUCLEOTIDE SEQUENCE [LARGE SCALE GENOMIC DNA]</scope>
    <source>
        <strain evidence="2">1YdBTEX2</strain>
    </source>
</reference>
<gene>
    <name evidence="1" type="ORF">PVE_R2G0602</name>
</gene>
<accession>A0A1D3K8J0</accession>
<dbReference type="AlphaFoldDB" id="A0A1D3K8J0"/>
<name>A0A1D3K8J0_PSEVE</name>
<organism evidence="1 2">
    <name type="scientific">Pseudomonas veronii 1YdBTEX2</name>
    <dbReference type="NCBI Taxonomy" id="1295141"/>
    <lineage>
        <taxon>Bacteria</taxon>
        <taxon>Pseudomonadati</taxon>
        <taxon>Pseudomonadota</taxon>
        <taxon>Gammaproteobacteria</taxon>
        <taxon>Pseudomonadales</taxon>
        <taxon>Pseudomonadaceae</taxon>
        <taxon>Pseudomonas</taxon>
    </lineage>
</organism>
<proteinExistence type="predicted"/>